<dbReference type="EMBL" id="JAVDQD010000001">
    <property type="protein sequence ID" value="MDR6238413.1"/>
    <property type="molecule type" value="Genomic_DNA"/>
</dbReference>
<dbReference type="RefSeq" id="WP_309937902.1">
    <property type="nucleotide sequence ID" value="NZ_AP025305.1"/>
</dbReference>
<keyword evidence="1" id="KW-0802">TPR repeat</keyword>
<dbReference type="SUPFAM" id="SSF48452">
    <property type="entry name" value="TPR-like"/>
    <property type="match status" value="2"/>
</dbReference>
<name>A0AAE3XKR5_9BACT</name>
<dbReference type="Gene3D" id="1.25.40.10">
    <property type="entry name" value="Tetratricopeptide repeat domain"/>
    <property type="match status" value="1"/>
</dbReference>
<keyword evidence="2" id="KW-1133">Transmembrane helix</keyword>
<dbReference type="Proteomes" id="UP001185092">
    <property type="component" value="Unassembled WGS sequence"/>
</dbReference>
<keyword evidence="2" id="KW-0812">Transmembrane</keyword>
<feature type="transmembrane region" description="Helical" evidence="2">
    <location>
        <begin position="148"/>
        <end position="166"/>
    </location>
</feature>
<protein>
    <submittedName>
        <fullName evidence="3">Tetratricopeptide (TPR) repeat protein</fullName>
    </submittedName>
</protein>
<proteinExistence type="predicted"/>
<feature type="transmembrane region" description="Helical" evidence="2">
    <location>
        <begin position="92"/>
        <end position="111"/>
    </location>
</feature>
<feature type="transmembrane region" description="Helical" evidence="2">
    <location>
        <begin position="274"/>
        <end position="297"/>
    </location>
</feature>
<evidence type="ECO:0000313" key="4">
    <source>
        <dbReference type="Proteomes" id="UP001185092"/>
    </source>
</evidence>
<accession>A0AAE3XKR5</accession>
<feature type="transmembrane region" description="Helical" evidence="2">
    <location>
        <begin position="173"/>
        <end position="193"/>
    </location>
</feature>
<feature type="transmembrane region" description="Helical" evidence="2">
    <location>
        <begin position="16"/>
        <end position="37"/>
    </location>
</feature>
<comment type="caution">
    <text evidence="3">The sequence shown here is derived from an EMBL/GenBank/DDBJ whole genome shotgun (WGS) entry which is preliminary data.</text>
</comment>
<feature type="transmembrane region" description="Helical" evidence="2">
    <location>
        <begin position="388"/>
        <end position="408"/>
    </location>
</feature>
<reference evidence="3" key="1">
    <citation type="submission" date="2023-07" db="EMBL/GenBank/DDBJ databases">
        <title>Genomic Encyclopedia of Type Strains, Phase IV (KMG-IV): sequencing the most valuable type-strain genomes for metagenomic binning, comparative biology and taxonomic classification.</title>
        <authorList>
            <person name="Goeker M."/>
        </authorList>
    </citation>
    <scope>NUCLEOTIDE SEQUENCE</scope>
    <source>
        <strain evidence="3">DSM 26174</strain>
    </source>
</reference>
<feature type="transmembrane region" description="Helical" evidence="2">
    <location>
        <begin position="247"/>
        <end position="268"/>
    </location>
</feature>
<dbReference type="InterPro" id="IPR019734">
    <property type="entry name" value="TPR_rpt"/>
</dbReference>
<feature type="transmembrane region" description="Helical" evidence="2">
    <location>
        <begin position="118"/>
        <end position="136"/>
    </location>
</feature>
<gene>
    <name evidence="3" type="ORF">HNQ88_001389</name>
</gene>
<dbReference type="SMART" id="SM00028">
    <property type="entry name" value="TPR"/>
    <property type="match status" value="3"/>
</dbReference>
<dbReference type="AlphaFoldDB" id="A0AAE3XKR5"/>
<sequence>MNSILFWKGWDKSYKALYLCSLFVVLTAVSTYFYAYYFAGDAAMEWKVNTDVETVKGSVYEFNLGLMTMEIPVENYIVKERYDTGMTPLNPSIAYLYLIAVALASAILMAVISGLNKFWYTVGMAGFILFLLSFQFEHLEVFGLDNKVVIGFAMALFLPASYFFHAIKPTTNLWLRMLVFGILIGALGVFIQAGSSLEKPFLHVAHYGIFGPAILAILFILLNASELIALIVRLVTEKNTVTSKNSMRHFAMLTLIYFANLGMVYFNMTSGKEWTLLFISPVWLFFLSTVAGLFNFSKKTEAQSNVLPFYPLGAFLYLGLALMTFSLLSYVLFTVNDPFYEVFEDVIIYGQIGFGLVFVIYILSNFMRLLSQNQRVYEVLYKPMKMPFAAYQVFGLVITAIIFTKSNWVAIDQAKAGYYNFLGDTYRYEGDDFLAWQYFDKASDYAYNNHKSHYALAYMSLEKGDLSKAALSLQQSLGKHPSPQAYIKLANLYYENGNFFDAVFALREGIGKFPDNDYLRNNLGILYSKTDMLDSAAYCFNNVSSSKILPIGKTNLYALYASKKLAMAPDSAKVLLADLNGNYAAMANVLASVNNDNEGQSLEIDKLFSSTENISGNYVEQMMANNANLNQLAVKSSNFDTYLKQVYDKGVNGPNEELVSFNYALNLFKNNKVRESFEMINRLTIENPMRADLYSFAMALLHLKKGNPWAADEYFRTPVLKKFPDSELNLMICRMEAGKSQNTLEGWKNLKFEHPEISADMQYIVNTSNIKELENKSDELKYQFIRYRRNDFDDEKLISLASSIEDLYTQLMAKTLVAEKKVRLRSWEDANKLISALYVSKDLDITGEMTELTFSNYFHQGNKAGLAELAKSSTLDSRRKVLVSILSNNISDEEKAKHMESFGFDDPFFEEGVITASEYYEGIGDEEKAYDIMIKAMEYNPQSIWISAAYARLCLRLGYMDYAFLALHELRESCSEEEFQVIWVEYETLYAEIEEKLKDWEEEF</sequence>
<evidence type="ECO:0000256" key="1">
    <source>
        <dbReference type="PROSITE-ProRule" id="PRU00339"/>
    </source>
</evidence>
<feature type="transmembrane region" description="Helical" evidence="2">
    <location>
        <begin position="346"/>
        <end position="367"/>
    </location>
</feature>
<keyword evidence="4" id="KW-1185">Reference proteome</keyword>
<evidence type="ECO:0000256" key="2">
    <source>
        <dbReference type="SAM" id="Phobius"/>
    </source>
</evidence>
<keyword evidence="2" id="KW-0472">Membrane</keyword>
<feature type="transmembrane region" description="Helical" evidence="2">
    <location>
        <begin position="213"/>
        <end position="235"/>
    </location>
</feature>
<dbReference type="InterPro" id="IPR011990">
    <property type="entry name" value="TPR-like_helical_dom_sf"/>
</dbReference>
<feature type="repeat" description="TPR" evidence="1">
    <location>
        <begin position="483"/>
        <end position="516"/>
    </location>
</feature>
<organism evidence="3 4">
    <name type="scientific">Aureibacter tunicatorum</name>
    <dbReference type="NCBI Taxonomy" id="866807"/>
    <lineage>
        <taxon>Bacteria</taxon>
        <taxon>Pseudomonadati</taxon>
        <taxon>Bacteroidota</taxon>
        <taxon>Cytophagia</taxon>
        <taxon>Cytophagales</taxon>
        <taxon>Persicobacteraceae</taxon>
        <taxon>Aureibacter</taxon>
    </lineage>
</organism>
<evidence type="ECO:0000313" key="3">
    <source>
        <dbReference type="EMBL" id="MDR6238413.1"/>
    </source>
</evidence>
<dbReference type="PROSITE" id="PS50005">
    <property type="entry name" value="TPR"/>
    <property type="match status" value="1"/>
</dbReference>
<feature type="transmembrane region" description="Helical" evidence="2">
    <location>
        <begin position="309"/>
        <end position="334"/>
    </location>
</feature>